<evidence type="ECO:0000313" key="1">
    <source>
        <dbReference type="EMBL" id="UOO90173.1"/>
    </source>
</evidence>
<gene>
    <name evidence="1" type="ORF">LVJ82_04065</name>
</gene>
<evidence type="ECO:0000313" key="2">
    <source>
        <dbReference type="Proteomes" id="UP000832011"/>
    </source>
</evidence>
<proteinExistence type="predicted"/>
<sequence>MHTALWGEMELTELAAYVQAQEPTALRATLLQQFHELKSYRNASEWNRLVRVCECLRIIGWGEAEPVEALAQVWLNGAWYTRLQNSAFACVAGGEEQEWRIRHGVQVLAAQPDSDGDCAKLASQRNPLPKSPLRWQCSGNHDRALLP</sequence>
<reference evidence="1 2" key="1">
    <citation type="journal article" date="2022" name="Res Sq">
        <title>Evolution of multicellular longitudinally dividing oral cavity symbionts (Neisseriaceae).</title>
        <authorList>
            <person name="Nyongesa S."/>
            <person name="Weber P."/>
            <person name="Bernet E."/>
            <person name="Pullido F."/>
            <person name="Nieckarz M."/>
            <person name="Delaby M."/>
            <person name="Nieves C."/>
            <person name="Viehboeck T."/>
            <person name="Krause N."/>
            <person name="Rivera-Millot A."/>
            <person name="Nakamura A."/>
            <person name="Vischer N."/>
            <person name="VanNieuwenhze M."/>
            <person name="Brun Y."/>
            <person name="Cava F."/>
            <person name="Bulgheresi S."/>
            <person name="Veyrier F."/>
        </authorList>
    </citation>
    <scope>NUCLEOTIDE SEQUENCE [LARGE SCALE GENOMIC DNA]</scope>
    <source>
        <strain evidence="1 2">SN4</strain>
    </source>
</reference>
<protein>
    <submittedName>
        <fullName evidence="1">Uncharacterized protein</fullName>
    </submittedName>
</protein>
<dbReference type="RefSeq" id="WP_058355933.1">
    <property type="nucleotide sequence ID" value="NZ_CABKVG010000008.1"/>
</dbReference>
<dbReference type="EMBL" id="CP091511">
    <property type="protein sequence ID" value="UOO90173.1"/>
    <property type="molecule type" value="Genomic_DNA"/>
</dbReference>
<dbReference type="Proteomes" id="UP000832011">
    <property type="component" value="Chromosome"/>
</dbReference>
<keyword evidence="2" id="KW-1185">Reference proteome</keyword>
<name>A0ABY4E340_9NEIS</name>
<accession>A0ABY4E340</accession>
<organism evidence="1 2">
    <name type="scientific">Vitreoscilla massiliensis</name>
    <dbReference type="NCBI Taxonomy" id="1689272"/>
    <lineage>
        <taxon>Bacteria</taxon>
        <taxon>Pseudomonadati</taxon>
        <taxon>Pseudomonadota</taxon>
        <taxon>Betaproteobacteria</taxon>
        <taxon>Neisseriales</taxon>
        <taxon>Neisseriaceae</taxon>
        <taxon>Vitreoscilla</taxon>
    </lineage>
</organism>